<dbReference type="Proteomes" id="UP000595038">
    <property type="component" value="Chromosome"/>
</dbReference>
<evidence type="ECO:0000313" key="2">
    <source>
        <dbReference type="EMBL" id="QPR72593.1"/>
    </source>
</evidence>
<evidence type="ECO:0000313" key="3">
    <source>
        <dbReference type="EMBL" id="TWL29616.1"/>
    </source>
</evidence>
<keyword evidence="1" id="KW-1133">Transmembrane helix</keyword>
<dbReference type="EMBL" id="NILC01000019">
    <property type="protein sequence ID" value="TWL29616.1"/>
    <property type="molecule type" value="Genomic_DNA"/>
</dbReference>
<feature type="transmembrane region" description="Helical" evidence="1">
    <location>
        <begin position="6"/>
        <end position="23"/>
    </location>
</feature>
<evidence type="ECO:0000256" key="1">
    <source>
        <dbReference type="SAM" id="Phobius"/>
    </source>
</evidence>
<dbReference type="RefSeq" id="WP_003179812.1">
    <property type="nucleotide sequence ID" value="NZ_CAJCKC010000015.1"/>
</dbReference>
<accession>A0A415J4H8</accession>
<protein>
    <submittedName>
        <fullName evidence="3">Uncharacterized protein</fullName>
    </submittedName>
</protein>
<keyword evidence="1" id="KW-0812">Transmembrane</keyword>
<gene>
    <name evidence="3" type="ORF">CHCC16736_0210</name>
    <name evidence="2" type="ORF">I6G80_22865</name>
</gene>
<feature type="transmembrane region" description="Helical" evidence="1">
    <location>
        <begin position="44"/>
        <end position="64"/>
    </location>
</feature>
<evidence type="ECO:0000313" key="5">
    <source>
        <dbReference type="Proteomes" id="UP000595038"/>
    </source>
</evidence>
<organism evidence="3 4">
    <name type="scientific">Bacillus licheniformis</name>
    <dbReference type="NCBI Taxonomy" id="1402"/>
    <lineage>
        <taxon>Bacteria</taxon>
        <taxon>Bacillati</taxon>
        <taxon>Bacillota</taxon>
        <taxon>Bacilli</taxon>
        <taxon>Bacillales</taxon>
        <taxon>Bacillaceae</taxon>
        <taxon>Bacillus</taxon>
    </lineage>
</organism>
<feature type="transmembrane region" description="Helical" evidence="1">
    <location>
        <begin position="70"/>
        <end position="88"/>
    </location>
</feature>
<sequence>MKVHTGLAGIIMIVIGLLISAENHQGASVADALSGFLKLPIRNLVVLICMFMIIAGFIMAWRHYYGVPWIRFKLFLFIIGNSVFYPLVTEQLMFFQKWNAQGDSAVEYMKRGSACSYQGDMEAGSMDCEVKVNNYGKKTARVQLTPDIINEFDFQPEELELSPHSQETYSVTFTAPGNEDAFASGIEEEPRLKIKVVK</sequence>
<reference evidence="2 5" key="2">
    <citation type="submission" date="2020-12" db="EMBL/GenBank/DDBJ databases">
        <title>FDA dAtabase for Regulatory Grade micrObial Sequences (FDA-ARGOS): Supporting development and validation of Infectious Disease Dx tests.</title>
        <authorList>
            <person name="Nelson B."/>
            <person name="Plummer A."/>
            <person name="Tallon L."/>
            <person name="Sadzewicz L."/>
            <person name="Zhao X."/>
            <person name="Boylan J."/>
            <person name="Ott S."/>
            <person name="Bowen H."/>
            <person name="Vavikolanu K."/>
            <person name="Mehta A."/>
            <person name="Aluvathingal J."/>
            <person name="Nadendla S."/>
            <person name="Myers T."/>
            <person name="Yan Y."/>
            <person name="Sichtig H."/>
        </authorList>
    </citation>
    <scope>NUCLEOTIDE SEQUENCE [LARGE SCALE GENOMIC DNA]</scope>
    <source>
        <strain evidence="2 5">FDAARGOS_923</strain>
    </source>
</reference>
<dbReference type="AlphaFoldDB" id="A0A415J4H8"/>
<dbReference type="EMBL" id="CP065647">
    <property type="protein sequence ID" value="QPR72593.1"/>
    <property type="molecule type" value="Genomic_DNA"/>
</dbReference>
<evidence type="ECO:0000313" key="4">
    <source>
        <dbReference type="Proteomes" id="UP000435910"/>
    </source>
</evidence>
<proteinExistence type="predicted"/>
<reference evidence="3 4" key="1">
    <citation type="submission" date="2019-06" db="EMBL/GenBank/DDBJ databases">
        <title>Genome sequence analysis of &gt;100 Bacillus licheniformis strains suggests intrinsic resistance to this species.</title>
        <authorList>
            <person name="Wels M."/>
            <person name="Siezen R.J."/>
            <person name="Johansen E."/>
            <person name="Stuer-Lauridsen B."/>
            <person name="Bjerre K."/>
            <person name="Nielsen B.K.K."/>
        </authorList>
    </citation>
    <scope>NUCLEOTIDE SEQUENCE [LARGE SCALE GENOMIC DNA]</scope>
    <source>
        <strain evidence="3 4">BAC-16736</strain>
    </source>
</reference>
<keyword evidence="1" id="KW-0472">Membrane</keyword>
<dbReference type="Proteomes" id="UP000435910">
    <property type="component" value="Unassembled WGS sequence"/>
</dbReference>
<name>A0A415J4H8_BACLI</name>